<evidence type="ECO:0000256" key="10">
    <source>
        <dbReference type="ARBA" id="ARBA00022989"/>
    </source>
</evidence>
<evidence type="ECO:0000256" key="1">
    <source>
        <dbReference type="ARBA" id="ARBA00000085"/>
    </source>
</evidence>
<keyword evidence="8 16" id="KW-0418">Kinase</keyword>
<dbReference type="PRINTS" id="PR00344">
    <property type="entry name" value="BCTRLSENSOR"/>
</dbReference>
<dbReference type="InterPro" id="IPR005467">
    <property type="entry name" value="His_kinase_dom"/>
</dbReference>
<evidence type="ECO:0000256" key="2">
    <source>
        <dbReference type="ARBA" id="ARBA00004141"/>
    </source>
</evidence>
<evidence type="ECO:0000313" key="16">
    <source>
        <dbReference type="EMBL" id="BCA31330.1"/>
    </source>
</evidence>
<dbReference type="KEGG" id="poj:PtoMrB4_53070"/>
<dbReference type="EC" id="2.7.13.3" evidence="3"/>
<dbReference type="CDD" id="cd00075">
    <property type="entry name" value="HATPase"/>
    <property type="match status" value="1"/>
</dbReference>
<dbReference type="Pfam" id="PF02518">
    <property type="entry name" value="HATPase_c"/>
    <property type="match status" value="1"/>
</dbReference>
<dbReference type="InterPro" id="IPR004358">
    <property type="entry name" value="Sig_transdc_His_kin-like_C"/>
</dbReference>
<evidence type="ECO:0000256" key="5">
    <source>
        <dbReference type="ARBA" id="ARBA00022679"/>
    </source>
</evidence>
<dbReference type="CDD" id="cd00082">
    <property type="entry name" value="HisKA"/>
    <property type="match status" value="1"/>
</dbReference>
<protein>
    <recommendedName>
        <fullName evidence="3">histidine kinase</fullName>
        <ecNumber evidence="3">2.7.13.3</ecNumber>
    </recommendedName>
</protein>
<dbReference type="GO" id="GO:0005886">
    <property type="term" value="C:plasma membrane"/>
    <property type="evidence" value="ECO:0007669"/>
    <property type="project" value="TreeGrafter"/>
</dbReference>
<evidence type="ECO:0000256" key="9">
    <source>
        <dbReference type="ARBA" id="ARBA00022840"/>
    </source>
</evidence>
<dbReference type="GO" id="GO:0000155">
    <property type="term" value="F:phosphorelay sensor kinase activity"/>
    <property type="evidence" value="ECO:0007669"/>
    <property type="project" value="InterPro"/>
</dbReference>
<dbReference type="Pfam" id="PF08521">
    <property type="entry name" value="2CSK_N"/>
    <property type="match status" value="1"/>
</dbReference>
<evidence type="ECO:0000256" key="6">
    <source>
        <dbReference type="ARBA" id="ARBA00022692"/>
    </source>
</evidence>
<evidence type="ECO:0000256" key="8">
    <source>
        <dbReference type="ARBA" id="ARBA00022777"/>
    </source>
</evidence>
<dbReference type="PANTHER" id="PTHR45436:SF14">
    <property type="entry name" value="SENSOR PROTEIN QSEC"/>
    <property type="match status" value="1"/>
</dbReference>
<name>A0A679GW32_9GAMM</name>
<comment type="subcellular location">
    <subcellularLocation>
        <location evidence="2">Membrane</location>
        <topology evidence="2">Multi-pass membrane protein</topology>
    </subcellularLocation>
</comment>
<proteinExistence type="predicted"/>
<dbReference type="SUPFAM" id="SSF55874">
    <property type="entry name" value="ATPase domain of HSP90 chaperone/DNA topoisomerase II/histidine kinase"/>
    <property type="match status" value="1"/>
</dbReference>
<feature type="transmembrane region" description="Helical" evidence="13">
    <location>
        <begin position="165"/>
        <end position="187"/>
    </location>
</feature>
<dbReference type="PROSITE" id="PS50885">
    <property type="entry name" value="HAMP"/>
    <property type="match status" value="1"/>
</dbReference>
<dbReference type="GO" id="GO:0005524">
    <property type="term" value="F:ATP binding"/>
    <property type="evidence" value="ECO:0007669"/>
    <property type="project" value="UniProtKB-KW"/>
</dbReference>
<evidence type="ECO:0000256" key="4">
    <source>
        <dbReference type="ARBA" id="ARBA00022553"/>
    </source>
</evidence>
<evidence type="ECO:0000256" key="13">
    <source>
        <dbReference type="SAM" id="Phobius"/>
    </source>
</evidence>
<evidence type="ECO:0000259" key="15">
    <source>
        <dbReference type="PROSITE" id="PS50885"/>
    </source>
</evidence>
<feature type="domain" description="Histidine kinase" evidence="14">
    <location>
        <begin position="244"/>
        <end position="455"/>
    </location>
</feature>
<dbReference type="InterPro" id="IPR013727">
    <property type="entry name" value="2CSK_N"/>
</dbReference>
<dbReference type="SMART" id="SM00387">
    <property type="entry name" value="HATPase_c"/>
    <property type="match status" value="1"/>
</dbReference>
<keyword evidence="6 13" id="KW-0812">Transmembrane</keyword>
<gene>
    <name evidence="16" type="ORF">PtoMrB4_53070</name>
</gene>
<dbReference type="InterPro" id="IPR003660">
    <property type="entry name" value="HAMP_dom"/>
</dbReference>
<accession>A0A679GW32</accession>
<keyword evidence="12 13" id="KW-0472">Membrane</keyword>
<dbReference type="SMART" id="SM00388">
    <property type="entry name" value="HisKA"/>
    <property type="match status" value="1"/>
</dbReference>
<evidence type="ECO:0000256" key="12">
    <source>
        <dbReference type="ARBA" id="ARBA00023136"/>
    </source>
</evidence>
<sequence>MSSLRQRTLWRVMALLLLGTGLLALYNHHDSSHEIAEIYDAHLAQNARLLQGVMSMPLADPERQALYAAYNDALAKAGKHRVGHPYESKLAFLVWRENGDVLVRTPSAPQFDQPLREPGFSNLTLEGRQWRGFLLPVPEQHVLIWVGERNDVRGDLVSRIVRHTLAPFLVGSLALALLVWLAIGWGLKPLQNMARVIRARHAESLEPLQLVPLPRELEPMQAALNRLLGQIDALLRREHRFIADAAHEMRTPLAILRLHAQNALQAENEQDRRKALDFLIGGVDRLSRVVNQLLTMARVEPLLAQRPCTPIDLAKVVTDTLAELTPWIIGKGMEPAMEIEPGDYHLDSDAGVIGIAVQNLVANAVNHSPPGGLIRVSLRREGDELLLAVDDQGPGIEPDKLERVFQRFYSEGNSHGAGLGLSIVAMIMERLGGSASLHNKPEGGLVATLHLPLARPLAA</sequence>
<evidence type="ECO:0000259" key="14">
    <source>
        <dbReference type="PROSITE" id="PS50109"/>
    </source>
</evidence>
<evidence type="ECO:0000256" key="3">
    <source>
        <dbReference type="ARBA" id="ARBA00012438"/>
    </source>
</evidence>
<keyword evidence="7" id="KW-0547">Nucleotide-binding</keyword>
<dbReference type="PANTHER" id="PTHR45436">
    <property type="entry name" value="SENSOR HISTIDINE KINASE YKOH"/>
    <property type="match status" value="1"/>
</dbReference>
<dbReference type="RefSeq" id="WP_172434891.1">
    <property type="nucleotide sequence ID" value="NZ_AP022642.1"/>
</dbReference>
<dbReference type="AlphaFoldDB" id="A0A679GW32"/>
<dbReference type="InterPro" id="IPR050428">
    <property type="entry name" value="TCS_sensor_his_kinase"/>
</dbReference>
<dbReference type="InterPro" id="IPR036097">
    <property type="entry name" value="HisK_dim/P_sf"/>
</dbReference>
<dbReference type="GeneID" id="57400534"/>
<dbReference type="Proteomes" id="UP000501237">
    <property type="component" value="Chromosome"/>
</dbReference>
<keyword evidence="10 13" id="KW-1133">Transmembrane helix</keyword>
<feature type="domain" description="HAMP" evidence="15">
    <location>
        <begin position="184"/>
        <end position="236"/>
    </location>
</feature>
<evidence type="ECO:0000313" key="17">
    <source>
        <dbReference type="Proteomes" id="UP000501237"/>
    </source>
</evidence>
<dbReference type="InterPro" id="IPR036890">
    <property type="entry name" value="HATPase_C_sf"/>
</dbReference>
<organism evidence="16 17">
    <name type="scientific">Metapseudomonas otitidis</name>
    <dbReference type="NCBI Taxonomy" id="319939"/>
    <lineage>
        <taxon>Bacteria</taxon>
        <taxon>Pseudomonadati</taxon>
        <taxon>Pseudomonadota</taxon>
        <taxon>Gammaproteobacteria</taxon>
        <taxon>Pseudomonadales</taxon>
        <taxon>Pseudomonadaceae</taxon>
        <taxon>Metapseudomonas</taxon>
    </lineage>
</organism>
<keyword evidence="11" id="KW-0902">Two-component regulatory system</keyword>
<dbReference type="EMBL" id="AP022642">
    <property type="protein sequence ID" value="BCA31330.1"/>
    <property type="molecule type" value="Genomic_DNA"/>
</dbReference>
<dbReference type="PROSITE" id="PS50109">
    <property type="entry name" value="HIS_KIN"/>
    <property type="match status" value="1"/>
</dbReference>
<dbReference type="SUPFAM" id="SSF47384">
    <property type="entry name" value="Homodimeric domain of signal transducing histidine kinase"/>
    <property type="match status" value="1"/>
</dbReference>
<dbReference type="Gene3D" id="1.10.287.130">
    <property type="match status" value="1"/>
</dbReference>
<keyword evidence="9" id="KW-0067">ATP-binding</keyword>
<reference evidence="16 17" key="1">
    <citation type="journal article" date="2020" name="Microbiol. Resour. Announc.">
        <title>Complete genome sequence of Pseudomonas otitidis strain MrB4, isolated from Lake Biwa in Japan.</title>
        <authorList>
            <person name="Miyazaki K."/>
            <person name="Hase E."/>
            <person name="Maruya T."/>
        </authorList>
    </citation>
    <scope>NUCLEOTIDE SEQUENCE [LARGE SCALE GENOMIC DNA]</scope>
    <source>
        <strain evidence="16 17">MrB4</strain>
    </source>
</reference>
<comment type="catalytic activity">
    <reaction evidence="1">
        <text>ATP + protein L-histidine = ADP + protein N-phospho-L-histidine.</text>
        <dbReference type="EC" id="2.7.13.3"/>
    </reaction>
</comment>
<keyword evidence="4" id="KW-0597">Phosphoprotein</keyword>
<evidence type="ECO:0000256" key="7">
    <source>
        <dbReference type="ARBA" id="ARBA00022741"/>
    </source>
</evidence>
<dbReference type="InterPro" id="IPR003594">
    <property type="entry name" value="HATPase_dom"/>
</dbReference>
<evidence type="ECO:0000256" key="11">
    <source>
        <dbReference type="ARBA" id="ARBA00023012"/>
    </source>
</evidence>
<dbReference type="Gene3D" id="3.30.565.10">
    <property type="entry name" value="Histidine kinase-like ATPase, C-terminal domain"/>
    <property type="match status" value="1"/>
</dbReference>
<dbReference type="InterPro" id="IPR003661">
    <property type="entry name" value="HisK_dim/P_dom"/>
</dbReference>
<keyword evidence="5" id="KW-0808">Transferase</keyword>
<dbReference type="Pfam" id="PF00512">
    <property type="entry name" value="HisKA"/>
    <property type="match status" value="1"/>
</dbReference>